<reference evidence="1 2" key="1">
    <citation type="submission" date="2020-08" db="EMBL/GenBank/DDBJ databases">
        <title>Genome public.</title>
        <authorList>
            <person name="Liu C."/>
            <person name="Sun Q."/>
        </authorList>
    </citation>
    <scope>NUCLEOTIDE SEQUENCE [LARGE SCALE GENOMIC DNA]</scope>
    <source>
        <strain evidence="1 2">NSJ-35</strain>
    </source>
</reference>
<dbReference type="NCBIfam" id="TIGR01863">
    <property type="entry name" value="cas_Csd1"/>
    <property type="match status" value="1"/>
</dbReference>
<proteinExistence type="predicted"/>
<keyword evidence="2" id="KW-1185">Reference proteome</keyword>
<dbReference type="EMBL" id="JACOON010000003">
    <property type="protein sequence ID" value="MBC5648111.1"/>
    <property type="molecule type" value="Genomic_DNA"/>
</dbReference>
<dbReference type="RefSeq" id="WP_186857628.1">
    <property type="nucleotide sequence ID" value="NZ_JACOON010000003.1"/>
</dbReference>
<comment type="caution">
    <text evidence="1">The sequence shown here is derived from an EMBL/GenBank/DDBJ whole genome shotgun (WGS) entry which is preliminary data.</text>
</comment>
<sequence length="656" mass="74181">MGVFQNLIETYDKCENAVGIPVTDADGNVNDRKTLMPIFHTTFKSEICVYLDRDGGFVRASRDSKETTIIIPCTEGSAGRANDIKNPLPHPLCDQLDYVGGIKDKGSKNYLAQLAEWKGGNVALNAIYAYISGGTIIADLIENDIFKDSEYQSGAESRDVSSIDYDKIRKIGVRFVVQMGARASHVWEDKEIRTAWIAHVRSRTKGNNSLFDYLSGCAVDAVATQHPKNINAMTGNAKLLSCNDTNGFTFRGRFSSQDDAVIVDYAQSQKMHQMLRWLIANYGYMVDSQVVVTWAVDSDTEVKEKAQDNTFNLFGSMEATRTDADILSDAGTKAVYADYTVKLKNVLQGYRRAEDLKQHARTICIAVFDAATTGRMGLVFYQEMPEHTYLENIINWHSDTSYFLSAWKKEKGENGKSAMIRYIGAPSYDDILFAVYGKPRGGNDAGYNTLKKKVRKQLLECMFGNCSLPESMVRMAANRTSHPMSFTDAKWENSDNEWTRALNITCALIRKYHKQHYKEELPLELDELKKDRSYLYGRWLAVADRIEEDALRSKGRQGERATNAVRLMSSYAVKPLTTKLMLSQQLQPYINQRYSLYKNFFLPIITEIDEKLEEFTDNNEALSALYLLGYSAQYRALSKNNQTENLEENDNGSITE</sequence>
<dbReference type="InterPro" id="IPR010144">
    <property type="entry name" value="CRISPR-assoc_prot_Csd1-typ"/>
</dbReference>
<evidence type="ECO:0000313" key="1">
    <source>
        <dbReference type="EMBL" id="MBC5648111.1"/>
    </source>
</evidence>
<dbReference type="Pfam" id="PF09709">
    <property type="entry name" value="Cas_Csd1"/>
    <property type="match status" value="1"/>
</dbReference>
<accession>A0ABR7EFE4</accession>
<name>A0ABR7EFE4_9FIRM</name>
<protein>
    <submittedName>
        <fullName evidence="1">Type I-C CRISPR-associated protein Cas8c/Csd1</fullName>
    </submittedName>
</protein>
<evidence type="ECO:0000313" key="2">
    <source>
        <dbReference type="Proteomes" id="UP000606889"/>
    </source>
</evidence>
<dbReference type="Proteomes" id="UP000606889">
    <property type="component" value="Unassembled WGS sequence"/>
</dbReference>
<gene>
    <name evidence="1" type="primary">cas8c</name>
    <name evidence="1" type="ORF">H8S18_07150</name>
</gene>
<organism evidence="1 2">
    <name type="scientific">Christensenella tenuis</name>
    <dbReference type="NCBI Taxonomy" id="2763033"/>
    <lineage>
        <taxon>Bacteria</taxon>
        <taxon>Bacillati</taxon>
        <taxon>Bacillota</taxon>
        <taxon>Clostridia</taxon>
        <taxon>Christensenellales</taxon>
        <taxon>Christensenellaceae</taxon>
        <taxon>Christensenella</taxon>
    </lineage>
</organism>